<reference evidence="2 3" key="2">
    <citation type="submission" date="2020-02" db="EMBL/GenBank/DDBJ databases">
        <title>Genome sequences of Thiorhodococcus mannitoliphagus and Thiorhodococcus minor, purple sulfur photosynthetic bacteria in the gammaproteobacterial family, Chromatiaceae.</title>
        <authorList>
            <person name="Aviles F.A."/>
            <person name="Meyer T.E."/>
            <person name="Kyndt J.A."/>
        </authorList>
    </citation>
    <scope>NUCLEOTIDE SEQUENCE [LARGE SCALE GENOMIC DNA]</scope>
    <source>
        <strain evidence="2 3">DSM 18266</strain>
    </source>
</reference>
<dbReference type="EMBL" id="JAAIJR010000279">
    <property type="protein sequence ID" value="NEX23701.1"/>
    <property type="molecule type" value="Genomic_DNA"/>
</dbReference>
<name>A0A6P1E2X8_9GAMM</name>
<dbReference type="PANTHER" id="PTHR35586">
    <property type="entry name" value="SLL1691 PROTEIN"/>
    <property type="match status" value="1"/>
</dbReference>
<sequence>MSERPDYDSPWKEAIGAYFEPFMRLFFEPVHARIDWHHHHEFLDAELLKITGDSQLGKRFADRLVRVRSRQGQELWLLIHIEIQGQADTSFNHRMFQYYYRIHDHHPEAEIVSLAVLTNQPDCSRLGRYASEHDGYGVQFCFRVHNLQDWAIQWEPLKAQAASNPFAVVALAQLAAHRKASDPERKASKREIIWLLYHYHYAREDALALLRFIDWMLRLPRALELELRNELITLEESTKMPYVMSFEQMALERGEKRGEKRGEERGEKRGETKALLRMIQARFGPPTPEQLQQIESADIPQLDTWLDRLLTASTLEELLDG</sequence>
<evidence type="ECO:0000259" key="1">
    <source>
        <dbReference type="Pfam" id="PF14261"/>
    </source>
</evidence>
<proteinExistence type="predicted"/>
<organism evidence="2 3">
    <name type="scientific">Thiorhodococcus mannitoliphagus</name>
    <dbReference type="NCBI Taxonomy" id="329406"/>
    <lineage>
        <taxon>Bacteria</taxon>
        <taxon>Pseudomonadati</taxon>
        <taxon>Pseudomonadota</taxon>
        <taxon>Gammaproteobacteria</taxon>
        <taxon>Chromatiales</taxon>
        <taxon>Chromatiaceae</taxon>
        <taxon>Thiorhodococcus</taxon>
    </lineage>
</organism>
<accession>A0A6P1E2X8</accession>
<gene>
    <name evidence="2" type="ORF">G3480_26110</name>
</gene>
<dbReference type="AlphaFoldDB" id="A0A6P1E2X8"/>
<dbReference type="InterPro" id="IPR025587">
    <property type="entry name" value="DUF4351"/>
</dbReference>
<dbReference type="PANTHER" id="PTHR35586:SF1">
    <property type="entry name" value="SLL1691 PROTEIN"/>
    <property type="match status" value="1"/>
</dbReference>
<evidence type="ECO:0000313" key="3">
    <source>
        <dbReference type="Proteomes" id="UP000471640"/>
    </source>
</evidence>
<feature type="domain" description="DUF4351" evidence="1">
    <location>
        <begin position="264"/>
        <end position="318"/>
    </location>
</feature>
<protein>
    <submittedName>
        <fullName evidence="2">DUF4351 domain-containing protein</fullName>
    </submittedName>
</protein>
<dbReference type="Pfam" id="PF14261">
    <property type="entry name" value="DUF4351"/>
    <property type="match status" value="1"/>
</dbReference>
<evidence type="ECO:0000313" key="2">
    <source>
        <dbReference type="EMBL" id="NEX23701.1"/>
    </source>
</evidence>
<keyword evidence="3" id="KW-1185">Reference proteome</keyword>
<reference evidence="3" key="1">
    <citation type="journal article" date="2020" name="Microbiol. Resour. Announc.">
        <title>Draft Genome Sequences of Thiorhodococcus mannitoliphagus and Thiorhodococcus minor, Purple Sulfur Photosynthetic Bacteria in the Gammaproteobacterial Family Chromatiaceae.</title>
        <authorList>
            <person name="Aviles F.A."/>
            <person name="Meyer T.E."/>
            <person name="Kyndt J.A."/>
        </authorList>
    </citation>
    <scope>NUCLEOTIDE SEQUENCE [LARGE SCALE GENOMIC DNA]</scope>
    <source>
        <strain evidence="3">DSM 18266</strain>
    </source>
</reference>
<comment type="caution">
    <text evidence="2">The sequence shown here is derived from an EMBL/GenBank/DDBJ whole genome shotgun (WGS) entry which is preliminary data.</text>
</comment>
<dbReference type="Proteomes" id="UP000471640">
    <property type="component" value="Unassembled WGS sequence"/>
</dbReference>